<keyword evidence="2" id="KW-1133">Transmembrane helix</keyword>
<reference evidence="3 4" key="1">
    <citation type="journal article" date="2019" name="Int. J. Syst. Evol. Microbiol.">
        <title>The Global Catalogue of Microorganisms (GCM) 10K type strain sequencing project: providing services to taxonomists for standard genome sequencing and annotation.</title>
        <authorList>
            <consortium name="The Broad Institute Genomics Platform"/>
            <consortium name="The Broad Institute Genome Sequencing Center for Infectious Disease"/>
            <person name="Wu L."/>
            <person name="Ma J."/>
        </authorList>
    </citation>
    <scope>NUCLEOTIDE SEQUENCE [LARGE SCALE GENOMIC DNA]</scope>
    <source>
        <strain evidence="3 4">JCM 9088</strain>
    </source>
</reference>
<name>A0ABN3XKG9_9ACTN</name>
<evidence type="ECO:0000313" key="4">
    <source>
        <dbReference type="Proteomes" id="UP001500403"/>
    </source>
</evidence>
<keyword evidence="2" id="KW-0472">Membrane</keyword>
<evidence type="ECO:0000313" key="3">
    <source>
        <dbReference type="EMBL" id="GAA2963629.1"/>
    </source>
</evidence>
<organism evidence="3 4">
    <name type="scientific">Streptomyces enissocaesilis</name>
    <dbReference type="NCBI Taxonomy" id="332589"/>
    <lineage>
        <taxon>Bacteria</taxon>
        <taxon>Bacillati</taxon>
        <taxon>Actinomycetota</taxon>
        <taxon>Actinomycetes</taxon>
        <taxon>Kitasatosporales</taxon>
        <taxon>Streptomycetaceae</taxon>
        <taxon>Streptomyces</taxon>
        <taxon>Streptomyces rochei group</taxon>
    </lineage>
</organism>
<dbReference type="Proteomes" id="UP001500403">
    <property type="component" value="Unassembled WGS sequence"/>
</dbReference>
<evidence type="ECO:0000256" key="2">
    <source>
        <dbReference type="SAM" id="Phobius"/>
    </source>
</evidence>
<proteinExistence type="predicted"/>
<gene>
    <name evidence="3" type="ORF">GCM10010446_56530</name>
</gene>
<keyword evidence="2" id="KW-0812">Transmembrane</keyword>
<feature type="region of interest" description="Disordered" evidence="1">
    <location>
        <begin position="1"/>
        <end position="34"/>
    </location>
</feature>
<accession>A0ABN3XKG9</accession>
<protein>
    <submittedName>
        <fullName evidence="3">Uncharacterized protein</fullName>
    </submittedName>
</protein>
<feature type="transmembrane region" description="Helical" evidence="2">
    <location>
        <begin position="70"/>
        <end position="88"/>
    </location>
</feature>
<sequence>MPEYGNTPGVARLTRWAGPELPHRGRQLRAGKSGTAVPGRRVVCWSVMGDEAPHRAGAWHRGRDPRRRRTGVPGWALPVLLVSLFVLGPR</sequence>
<evidence type="ECO:0000256" key="1">
    <source>
        <dbReference type="SAM" id="MobiDB-lite"/>
    </source>
</evidence>
<keyword evidence="4" id="KW-1185">Reference proteome</keyword>
<comment type="caution">
    <text evidence="3">The sequence shown here is derived from an EMBL/GenBank/DDBJ whole genome shotgun (WGS) entry which is preliminary data.</text>
</comment>
<dbReference type="EMBL" id="BAAAUD010000053">
    <property type="protein sequence ID" value="GAA2963629.1"/>
    <property type="molecule type" value="Genomic_DNA"/>
</dbReference>